<evidence type="ECO:0000256" key="2">
    <source>
        <dbReference type="ARBA" id="ARBA00009085"/>
    </source>
</evidence>
<evidence type="ECO:0000259" key="16">
    <source>
        <dbReference type="PROSITE" id="PS50030"/>
    </source>
</evidence>
<dbReference type="PANTHER" id="PTHR21646:SF10">
    <property type="entry name" value="UBIQUITIN CARBOXYL-TERMINAL HYDROLASE 14"/>
    <property type="match status" value="1"/>
</dbReference>
<dbReference type="GO" id="GO:0004843">
    <property type="term" value="F:cysteine-type deubiquitinase activity"/>
    <property type="evidence" value="ECO:0007669"/>
    <property type="project" value="UniProtKB-UniRule"/>
</dbReference>
<keyword evidence="10 12" id="KW-0862">Zinc</keyword>
<dbReference type="InterPro" id="IPR016652">
    <property type="entry name" value="Ubiquitinyl_hydrolase"/>
</dbReference>
<dbReference type="Gene3D" id="3.30.40.10">
    <property type="entry name" value="Zinc/RING finger domain, C3HC4 (zinc finger)"/>
    <property type="match status" value="2"/>
</dbReference>
<feature type="binding site" evidence="12">
    <location>
        <position position="205"/>
    </location>
    <ligand>
        <name>Zn(2+)</name>
        <dbReference type="ChEBI" id="CHEBI:29105"/>
    </ligand>
</feature>
<evidence type="ECO:0000256" key="15">
    <source>
        <dbReference type="SAM" id="MobiDB-lite"/>
    </source>
</evidence>
<dbReference type="GO" id="GO:0008270">
    <property type="term" value="F:zinc ion binding"/>
    <property type="evidence" value="ECO:0007669"/>
    <property type="project" value="UniProtKB-KW"/>
</dbReference>
<keyword evidence="9 14" id="KW-0788">Thiol protease</keyword>
<dbReference type="PROSITE" id="PS50235">
    <property type="entry name" value="USP_3"/>
    <property type="match status" value="1"/>
</dbReference>
<evidence type="ECO:0000256" key="12">
    <source>
        <dbReference type="PIRSR" id="PIRSR016308-3"/>
    </source>
</evidence>
<dbReference type="InterPro" id="IPR001394">
    <property type="entry name" value="Peptidase_C19_UCH"/>
</dbReference>
<feature type="domain" description="UBP-type" evidence="18">
    <location>
        <begin position="161"/>
        <end position="279"/>
    </location>
</feature>
<dbReference type="GO" id="GO:0016579">
    <property type="term" value="P:protein deubiquitination"/>
    <property type="evidence" value="ECO:0007669"/>
    <property type="project" value="InterPro"/>
</dbReference>
<comment type="catalytic activity">
    <reaction evidence="1 14">
        <text>Thiol-dependent hydrolysis of ester, thioester, amide, peptide and isopeptide bonds formed by the C-terminal Gly of ubiquitin (a 76-residue protein attached to proteins as an intracellular targeting signal).</text>
        <dbReference type="EC" id="3.4.19.12"/>
    </reaction>
</comment>
<dbReference type="InterPro" id="IPR015940">
    <property type="entry name" value="UBA"/>
</dbReference>
<feature type="region of interest" description="Disordered" evidence="15">
    <location>
        <begin position="741"/>
        <end position="765"/>
    </location>
</feature>
<feature type="compositionally biased region" description="Low complexity" evidence="15">
    <location>
        <begin position="742"/>
        <end position="765"/>
    </location>
</feature>
<evidence type="ECO:0000256" key="3">
    <source>
        <dbReference type="ARBA" id="ARBA00022670"/>
    </source>
</evidence>
<dbReference type="Pfam" id="PF00443">
    <property type="entry name" value="UCH"/>
    <property type="match status" value="1"/>
</dbReference>
<dbReference type="InterPro" id="IPR001607">
    <property type="entry name" value="Znf_UBP"/>
</dbReference>
<organism evidence="19 20">
    <name type="scientific">Cryptosporidium parvum</name>
    <dbReference type="NCBI Taxonomy" id="5807"/>
    <lineage>
        <taxon>Eukaryota</taxon>
        <taxon>Sar</taxon>
        <taxon>Alveolata</taxon>
        <taxon>Apicomplexa</taxon>
        <taxon>Conoidasida</taxon>
        <taxon>Coccidia</taxon>
        <taxon>Eucoccidiorida</taxon>
        <taxon>Eimeriorina</taxon>
        <taxon>Cryptosporidiidae</taxon>
        <taxon>Cryptosporidium</taxon>
    </lineage>
</organism>
<dbReference type="InterPro" id="IPR028889">
    <property type="entry name" value="USP"/>
</dbReference>
<dbReference type="SUPFAM" id="SSF54001">
    <property type="entry name" value="Cysteine proteinases"/>
    <property type="match status" value="1"/>
</dbReference>
<dbReference type="SUPFAM" id="SSF57850">
    <property type="entry name" value="RING/U-box"/>
    <property type="match status" value="1"/>
</dbReference>
<dbReference type="PROSITE" id="PS50271">
    <property type="entry name" value="ZF_UBP"/>
    <property type="match status" value="1"/>
</dbReference>
<accession>A0A7G2HIL8</accession>
<proteinExistence type="inferred from homology"/>
<evidence type="ECO:0000256" key="4">
    <source>
        <dbReference type="ARBA" id="ARBA00022723"/>
    </source>
</evidence>
<gene>
    <name evidence="19" type="ORF">1MB.672</name>
</gene>
<comment type="similarity">
    <text evidence="2 14">Belongs to the peptidase C19 family.</text>
</comment>
<dbReference type="InterPro" id="IPR038765">
    <property type="entry name" value="Papain-like_cys_pep_sf"/>
</dbReference>
<dbReference type="PROSITE" id="PS50030">
    <property type="entry name" value="UBA"/>
    <property type="match status" value="1"/>
</dbReference>
<evidence type="ECO:0000256" key="7">
    <source>
        <dbReference type="ARBA" id="ARBA00022786"/>
    </source>
</evidence>
<dbReference type="Gene3D" id="1.10.8.10">
    <property type="entry name" value="DNA helicase RuvA subunit, C-terminal domain"/>
    <property type="match status" value="2"/>
</dbReference>
<dbReference type="OMA" id="FVPCEHT"/>
<dbReference type="CDD" id="cd02658">
    <property type="entry name" value="Peptidase_C19B"/>
    <property type="match status" value="1"/>
</dbReference>
<dbReference type="PANTHER" id="PTHR21646">
    <property type="entry name" value="UBIQUITIN CARBOXYL-TERMINAL HYDROLASE"/>
    <property type="match status" value="1"/>
</dbReference>
<feature type="active site" description="Proton acceptor" evidence="11">
    <location>
        <position position="861"/>
    </location>
</feature>
<feature type="binding site" evidence="12">
    <location>
        <position position="188"/>
    </location>
    <ligand>
        <name>Zn(2+)</name>
        <dbReference type="ChEBI" id="CHEBI:29105"/>
    </ligand>
</feature>
<dbReference type="EMBL" id="BX538353">
    <property type="protein sequence ID" value="CAD98271.1"/>
    <property type="molecule type" value="Genomic_DNA"/>
</dbReference>
<dbReference type="EC" id="3.4.19.12" evidence="14"/>
<dbReference type="InterPro" id="IPR013083">
    <property type="entry name" value="Znf_RING/FYVE/PHD"/>
</dbReference>
<evidence type="ECO:0000313" key="20">
    <source>
        <dbReference type="Proteomes" id="UP000242991"/>
    </source>
</evidence>
<evidence type="ECO:0000256" key="6">
    <source>
        <dbReference type="ARBA" id="ARBA00022771"/>
    </source>
</evidence>
<feature type="region of interest" description="Disordered" evidence="15">
    <location>
        <begin position="549"/>
        <end position="571"/>
    </location>
</feature>
<keyword evidence="3 14" id="KW-0645">Protease</keyword>
<feature type="domain" description="USP" evidence="17">
    <location>
        <begin position="331"/>
        <end position="920"/>
    </location>
</feature>
<dbReference type="Gene3D" id="3.90.70.10">
    <property type="entry name" value="Cysteine proteinases"/>
    <property type="match status" value="1"/>
</dbReference>
<name>A0A7G2HIL8_CRYPV</name>
<dbReference type="VEuPathDB" id="CryptoDB:CPATCC_0016180"/>
<keyword evidence="8 14" id="KW-0378">Hydrolase</keyword>
<evidence type="ECO:0000256" key="13">
    <source>
        <dbReference type="PROSITE-ProRule" id="PRU00502"/>
    </source>
</evidence>
<dbReference type="PROSITE" id="PS00973">
    <property type="entry name" value="USP_2"/>
    <property type="match status" value="1"/>
</dbReference>
<evidence type="ECO:0000259" key="17">
    <source>
        <dbReference type="PROSITE" id="PS50235"/>
    </source>
</evidence>
<keyword evidence="5" id="KW-0677">Repeat</keyword>
<keyword evidence="7 14" id="KW-0833">Ubl conjugation pathway</keyword>
<sequence>MNELFEEYLKLIGSKIERKDPVYKAQCQLSFKDSFSEGGLYVNLKNFEAYSRDFLEWDYSQSGCRLYLSIKGTRKYHPENIDNPTNLSIGKEGGYFPEKPFFEDLFQYGLVSFPDMEVMELTDSRVHKELSERLNYIIQYDQNMELSKDTDSLVAWAEERKVSRHAENLFQVSSPKQISPKGWTCETCGASTNLWLNLSDGFIGCGRRLYGVGGGCFDGKDEGAALLHYQQHTERPLAVKLGTITQFGNADVFSYDPQEDDLVLDPHLVKHLSVFGINVGQLEKTEKSLTEMQIEQNNKLDLTSGTESEECGSFLPMNKLFKKGDLLTALVGLENSGNSCYVNVVLQLLASIPEVGELFSIHFQDLLEIYSKYFIQKTRPRESIVIQFSKVIKALLTNDVINDRNYKISSRSKDIQKAISELKEKGINENIIESLTESEVNPCLVHILPSILKRTISKGNPEFSSSHQQDTLEYFTFLQEKLSDDLKKYYNHSSQEIQKLIQQFINLFSFFIGERLECKQTGSVKLTSQLNNVLSLPIPKDLITYSSDTRQTKKPKHAFGEDGEDLATPKSNHLKEQDMNDDHECFSDISLLLSNWRQEEIVESFLSPCTNQLGKAGKSNFIKSMPKYLIIHMQRFYLSEDWRPKKINLSVKVPNFLDLESLRDSEELKPGEKPFPEGVDEVNKSLKEEVQVPESLVNSVLDLGFTKSHAELAVKNTFSTDIDICINWILTNIDSINSMDLTSSDSSSSSSSSSASNTSKTNNSASHQDLEAIENIISICCCSRDIAEKAFKISNQNLERAIQMIFDDPSIIESFEDTQLQQQVSVGPDLSSKLIELDDGPGKYELIGVICHLGKSVHSGHYICYNKRKIDSSINPSNQPTESSCSSSIWVRFNDTKVYLSKEDDFPHKEKGYIYLYRRTN</sequence>
<evidence type="ECO:0000256" key="11">
    <source>
        <dbReference type="PIRSR" id="PIRSR016308-1"/>
    </source>
</evidence>
<dbReference type="InterPro" id="IPR018200">
    <property type="entry name" value="USP_CS"/>
</dbReference>
<evidence type="ECO:0000256" key="1">
    <source>
        <dbReference type="ARBA" id="ARBA00000707"/>
    </source>
</evidence>
<dbReference type="Proteomes" id="UP000242991">
    <property type="component" value="Chromosome 6"/>
</dbReference>
<dbReference type="GO" id="GO:0006508">
    <property type="term" value="P:proteolysis"/>
    <property type="evidence" value="ECO:0007669"/>
    <property type="project" value="UniProtKB-KW"/>
</dbReference>
<dbReference type="Pfam" id="PF17807">
    <property type="entry name" value="zf-UBP_var"/>
    <property type="match status" value="1"/>
</dbReference>
<keyword evidence="6 13" id="KW-0863">Zinc-finger</keyword>
<feature type="active site" description="Nucleophile" evidence="11">
    <location>
        <position position="340"/>
    </location>
</feature>
<feature type="domain" description="UBA" evidence="16">
    <location>
        <begin position="691"/>
        <end position="732"/>
    </location>
</feature>
<keyword evidence="4 12" id="KW-0479">Metal-binding</keyword>
<protein>
    <recommendedName>
        <fullName evidence="14">Ubiquitin carboxyl-terminal hydrolase</fullName>
        <ecNumber evidence="14">3.4.19.12</ecNumber>
    </recommendedName>
</protein>
<evidence type="ECO:0000256" key="5">
    <source>
        <dbReference type="ARBA" id="ARBA00022737"/>
    </source>
</evidence>
<dbReference type="PIRSF" id="PIRSF016308">
    <property type="entry name" value="UBP"/>
    <property type="match status" value="1"/>
</dbReference>
<dbReference type="AlphaFoldDB" id="A0A7G2HIL8"/>
<dbReference type="InterPro" id="IPR050185">
    <property type="entry name" value="Ub_carboxyl-term_hydrolase"/>
</dbReference>
<dbReference type="PROSITE" id="PS00972">
    <property type="entry name" value="USP_1"/>
    <property type="match status" value="1"/>
</dbReference>
<evidence type="ECO:0000256" key="9">
    <source>
        <dbReference type="ARBA" id="ARBA00022807"/>
    </source>
</evidence>
<dbReference type="InterPro" id="IPR041432">
    <property type="entry name" value="UBP13_Znf-UBP_var"/>
</dbReference>
<reference evidence="19 20" key="1">
    <citation type="journal article" date="2003" name="Genome Res.">
        <title>Integrated mapping, chromosomal sequencing and sequence analysis of Cryptosporidium parvum.</title>
        <authorList>
            <person name="Bankier A.T."/>
            <person name="Spriggs H.F."/>
            <person name="Fartmann B."/>
            <person name="Konfortov B.A."/>
            <person name="Madera M."/>
            <person name="Vogel C."/>
            <person name="Teichmann S.A."/>
            <person name="Ivens A."/>
            <person name="Dear P.H."/>
        </authorList>
    </citation>
    <scope>NUCLEOTIDE SEQUENCE [LARGE SCALE GENOMIC DNA]</scope>
    <source>
        <strain evidence="19 20">Iowa</strain>
    </source>
</reference>
<evidence type="ECO:0000259" key="18">
    <source>
        <dbReference type="PROSITE" id="PS50271"/>
    </source>
</evidence>
<dbReference type="Pfam" id="PF02148">
    <property type="entry name" value="zf-UBP"/>
    <property type="match status" value="1"/>
</dbReference>
<evidence type="ECO:0000256" key="14">
    <source>
        <dbReference type="RuleBase" id="RU366025"/>
    </source>
</evidence>
<evidence type="ECO:0000313" key="19">
    <source>
        <dbReference type="EMBL" id="CAD98271.1"/>
    </source>
</evidence>
<evidence type="ECO:0000256" key="8">
    <source>
        <dbReference type="ARBA" id="ARBA00022801"/>
    </source>
</evidence>
<dbReference type="SMART" id="SM00290">
    <property type="entry name" value="ZnF_UBP"/>
    <property type="match status" value="1"/>
</dbReference>
<evidence type="ECO:0000256" key="10">
    <source>
        <dbReference type="ARBA" id="ARBA00022833"/>
    </source>
</evidence>
<feature type="binding site" evidence="12">
    <location>
        <position position="185"/>
    </location>
    <ligand>
        <name>Zn(2+)</name>
        <dbReference type="ChEBI" id="CHEBI:29105"/>
    </ligand>
</feature>